<organism evidence="2 3">
    <name type="scientific">Pleurodeles waltl</name>
    <name type="common">Iberian ribbed newt</name>
    <dbReference type="NCBI Taxonomy" id="8319"/>
    <lineage>
        <taxon>Eukaryota</taxon>
        <taxon>Metazoa</taxon>
        <taxon>Chordata</taxon>
        <taxon>Craniata</taxon>
        <taxon>Vertebrata</taxon>
        <taxon>Euteleostomi</taxon>
        <taxon>Amphibia</taxon>
        <taxon>Batrachia</taxon>
        <taxon>Caudata</taxon>
        <taxon>Salamandroidea</taxon>
        <taxon>Salamandridae</taxon>
        <taxon>Pleurodelinae</taxon>
        <taxon>Pleurodeles</taxon>
    </lineage>
</organism>
<gene>
    <name evidence="2" type="ORF">NDU88_005373</name>
</gene>
<keyword evidence="3" id="KW-1185">Reference proteome</keyword>
<protein>
    <submittedName>
        <fullName evidence="2">Uncharacterized protein</fullName>
    </submittedName>
</protein>
<name>A0AAV7LL46_PLEWA</name>
<proteinExistence type="predicted"/>
<feature type="region of interest" description="Disordered" evidence="1">
    <location>
        <begin position="34"/>
        <end position="111"/>
    </location>
</feature>
<feature type="compositionally biased region" description="Basic and acidic residues" evidence="1">
    <location>
        <begin position="49"/>
        <end position="61"/>
    </location>
</feature>
<comment type="caution">
    <text evidence="2">The sequence shown here is derived from an EMBL/GenBank/DDBJ whole genome shotgun (WGS) entry which is preliminary data.</text>
</comment>
<accession>A0AAV7LL46</accession>
<dbReference type="AlphaFoldDB" id="A0AAV7LL46"/>
<dbReference type="Proteomes" id="UP001066276">
    <property type="component" value="Chromosome 11"/>
</dbReference>
<feature type="compositionally biased region" description="Basic residues" evidence="1">
    <location>
        <begin position="67"/>
        <end position="81"/>
    </location>
</feature>
<evidence type="ECO:0000256" key="1">
    <source>
        <dbReference type="SAM" id="MobiDB-lite"/>
    </source>
</evidence>
<evidence type="ECO:0000313" key="2">
    <source>
        <dbReference type="EMBL" id="KAJ1092262.1"/>
    </source>
</evidence>
<evidence type="ECO:0000313" key="3">
    <source>
        <dbReference type="Proteomes" id="UP001066276"/>
    </source>
</evidence>
<dbReference type="EMBL" id="JANPWB010000015">
    <property type="protein sequence ID" value="KAJ1092262.1"/>
    <property type="molecule type" value="Genomic_DNA"/>
</dbReference>
<reference evidence="2" key="1">
    <citation type="journal article" date="2022" name="bioRxiv">
        <title>Sequencing and chromosome-scale assembly of the giantPleurodeles waltlgenome.</title>
        <authorList>
            <person name="Brown T."/>
            <person name="Elewa A."/>
            <person name="Iarovenko S."/>
            <person name="Subramanian E."/>
            <person name="Araus A.J."/>
            <person name="Petzold A."/>
            <person name="Susuki M."/>
            <person name="Suzuki K.-i.T."/>
            <person name="Hayashi T."/>
            <person name="Toyoda A."/>
            <person name="Oliveira C."/>
            <person name="Osipova E."/>
            <person name="Leigh N.D."/>
            <person name="Simon A."/>
            <person name="Yun M.H."/>
        </authorList>
    </citation>
    <scope>NUCLEOTIDE SEQUENCE</scope>
    <source>
        <strain evidence="2">20211129_DDA</strain>
        <tissue evidence="2">Liver</tissue>
    </source>
</reference>
<sequence>MLQRGSSTHKQPCLAAGSRVASVSLIGAVLRFGPQLGPLRPIPLAPLLNRERRAQLPDSRGRVASPGRRRTQATRRRRASSRHGGAPPIFSASSAGGMAPPPPASLLRPGN</sequence>